<evidence type="ECO:0000259" key="1">
    <source>
        <dbReference type="Pfam" id="PF00181"/>
    </source>
</evidence>
<feature type="domain" description="Large ribosomal subunit protein uL2 RNA-binding" evidence="1">
    <location>
        <begin position="2"/>
        <end position="49"/>
    </location>
</feature>
<dbReference type="InterPro" id="IPR012340">
    <property type="entry name" value="NA-bd_OB-fold"/>
</dbReference>
<keyword evidence="3" id="KW-1185">Reference proteome</keyword>
<keyword evidence="2" id="KW-0689">Ribosomal protein</keyword>
<dbReference type="SUPFAM" id="SSF50249">
    <property type="entry name" value="Nucleic acid-binding proteins"/>
    <property type="match status" value="1"/>
</dbReference>
<dbReference type="Gene3D" id="2.40.50.140">
    <property type="entry name" value="Nucleic acid-binding proteins"/>
    <property type="match status" value="1"/>
</dbReference>
<proteinExistence type="predicted"/>
<name>W7TGL8_9STRA</name>
<evidence type="ECO:0000313" key="3">
    <source>
        <dbReference type="Proteomes" id="UP000019335"/>
    </source>
</evidence>
<sequence length="90" mass="9760">MSYIKGVVKEIVHESGRGAPIARVQFKNAYRFKRDTESFVAVEGIYSGTREGGREGGGRGGGGKRQHVGRLGMEVRNRSIQDCADFEAGA</sequence>
<gene>
    <name evidence="2" type="ORF">Naga_103446g1</name>
</gene>
<dbReference type="Pfam" id="PF00181">
    <property type="entry name" value="Ribosomal_L2_N"/>
    <property type="match status" value="1"/>
</dbReference>
<accession>W7TGL8</accession>
<comment type="caution">
    <text evidence="2">The sequence shown here is derived from an EMBL/GenBank/DDBJ whole genome shotgun (WGS) entry which is preliminary data.</text>
</comment>
<dbReference type="AlphaFoldDB" id="W7TGL8"/>
<dbReference type="GO" id="GO:0005840">
    <property type="term" value="C:ribosome"/>
    <property type="evidence" value="ECO:0007669"/>
    <property type="project" value="UniProtKB-KW"/>
</dbReference>
<organism evidence="2 3">
    <name type="scientific">Nannochloropsis gaditana</name>
    <dbReference type="NCBI Taxonomy" id="72520"/>
    <lineage>
        <taxon>Eukaryota</taxon>
        <taxon>Sar</taxon>
        <taxon>Stramenopiles</taxon>
        <taxon>Ochrophyta</taxon>
        <taxon>Eustigmatophyceae</taxon>
        <taxon>Eustigmatales</taxon>
        <taxon>Monodopsidaceae</taxon>
        <taxon>Nannochloropsis</taxon>
    </lineage>
</organism>
<dbReference type="OrthoDB" id="186721at2759"/>
<dbReference type="EMBL" id="AZIL01000989">
    <property type="protein sequence ID" value="EWM25257.1"/>
    <property type="molecule type" value="Genomic_DNA"/>
</dbReference>
<dbReference type="Proteomes" id="UP000019335">
    <property type="component" value="Chromosome 11"/>
</dbReference>
<keyword evidence="2" id="KW-0687">Ribonucleoprotein</keyword>
<dbReference type="InterPro" id="IPR022666">
    <property type="entry name" value="Ribosomal_uL2_RNA-bd_dom"/>
</dbReference>
<reference evidence="2 3" key="1">
    <citation type="journal article" date="2014" name="Mol. Plant">
        <title>Chromosome Scale Genome Assembly and Transcriptome Profiling of Nannochloropsis gaditana in Nitrogen Depletion.</title>
        <authorList>
            <person name="Corteggiani Carpinelli E."/>
            <person name="Telatin A."/>
            <person name="Vitulo N."/>
            <person name="Forcato C."/>
            <person name="D'Angelo M."/>
            <person name="Schiavon R."/>
            <person name="Vezzi A."/>
            <person name="Giacometti G.M."/>
            <person name="Morosinotto T."/>
            <person name="Valle G."/>
        </authorList>
    </citation>
    <scope>NUCLEOTIDE SEQUENCE [LARGE SCALE GENOMIC DNA]</scope>
    <source>
        <strain evidence="2 3">B-31</strain>
    </source>
</reference>
<evidence type="ECO:0000313" key="2">
    <source>
        <dbReference type="EMBL" id="EWM25257.1"/>
    </source>
</evidence>
<protein>
    <submittedName>
        <fullName evidence="2">60s ribosomal protein</fullName>
    </submittedName>
</protein>